<reference evidence="7" key="1">
    <citation type="submission" date="2023-07" db="EMBL/GenBank/DDBJ databases">
        <title>30 novel species of actinomycetes from the DSMZ collection.</title>
        <authorList>
            <person name="Nouioui I."/>
        </authorList>
    </citation>
    <scope>NUCLEOTIDE SEQUENCE [LARGE SCALE GENOMIC DNA]</scope>
    <source>
        <strain evidence="7">DSM 42041</strain>
    </source>
</reference>
<sequence>MEQTRTETPIGARPGPLPASPARDACVPPASPARGAHVLADDALPAPPRLPRRHSVRGQVLAALRRALATGELEPGRVYSAPALAEAHGVSPTPVREAMQQLAGEGLVETVPNRGFRVVEHSPRDAAELAEVRLLLEVPVVLRLGATQGRRTWEAVRPLAERTVTAAARGDRAAYAEADRDFHRALLEPAGNRRLVEFAEDVHRRAPAPPVTPGAPTPGLVSAAAEHVALVEALLARDLPAAERILRAHLAPHAAGAPHTAAAPAAWAGTAGSVRSG</sequence>
<dbReference type="InterPro" id="IPR036390">
    <property type="entry name" value="WH_DNA-bd_sf"/>
</dbReference>
<evidence type="ECO:0000256" key="3">
    <source>
        <dbReference type="ARBA" id="ARBA00023163"/>
    </source>
</evidence>
<dbReference type="InterPro" id="IPR011711">
    <property type="entry name" value="GntR_C"/>
</dbReference>
<dbReference type="CDD" id="cd07377">
    <property type="entry name" value="WHTH_GntR"/>
    <property type="match status" value="1"/>
</dbReference>
<evidence type="ECO:0000313" key="7">
    <source>
        <dbReference type="Proteomes" id="UP001183414"/>
    </source>
</evidence>
<dbReference type="Proteomes" id="UP001183414">
    <property type="component" value="Unassembled WGS sequence"/>
</dbReference>
<dbReference type="SUPFAM" id="SSF46785">
    <property type="entry name" value="Winged helix' DNA-binding domain"/>
    <property type="match status" value="1"/>
</dbReference>
<dbReference type="PANTHER" id="PTHR43537">
    <property type="entry name" value="TRANSCRIPTIONAL REGULATOR, GNTR FAMILY"/>
    <property type="match status" value="1"/>
</dbReference>
<proteinExistence type="predicted"/>
<keyword evidence="1" id="KW-0805">Transcription regulation</keyword>
<dbReference type="InterPro" id="IPR008920">
    <property type="entry name" value="TF_FadR/GntR_C"/>
</dbReference>
<gene>
    <name evidence="6" type="ORF">RM572_16910</name>
</gene>
<evidence type="ECO:0000313" key="6">
    <source>
        <dbReference type="EMBL" id="MDT0380436.1"/>
    </source>
</evidence>
<dbReference type="SMART" id="SM00895">
    <property type="entry name" value="FCD"/>
    <property type="match status" value="1"/>
</dbReference>
<keyword evidence="3" id="KW-0804">Transcription</keyword>
<dbReference type="Gene3D" id="1.10.10.10">
    <property type="entry name" value="Winged helix-like DNA-binding domain superfamily/Winged helix DNA-binding domain"/>
    <property type="match status" value="1"/>
</dbReference>
<dbReference type="InterPro" id="IPR000524">
    <property type="entry name" value="Tscrpt_reg_HTH_GntR"/>
</dbReference>
<dbReference type="EMBL" id="JAVREQ010000014">
    <property type="protein sequence ID" value="MDT0380436.1"/>
    <property type="molecule type" value="Genomic_DNA"/>
</dbReference>
<dbReference type="PROSITE" id="PS50949">
    <property type="entry name" value="HTH_GNTR"/>
    <property type="match status" value="1"/>
</dbReference>
<feature type="domain" description="HTH gntR-type" evidence="5">
    <location>
        <begin position="54"/>
        <end position="121"/>
    </location>
</feature>
<evidence type="ECO:0000256" key="2">
    <source>
        <dbReference type="ARBA" id="ARBA00023125"/>
    </source>
</evidence>
<dbReference type="Pfam" id="PF07729">
    <property type="entry name" value="FCD"/>
    <property type="match status" value="1"/>
</dbReference>
<keyword evidence="7" id="KW-1185">Reference proteome</keyword>
<accession>A0ABU2NUX8</accession>
<dbReference type="Pfam" id="PF00392">
    <property type="entry name" value="GntR"/>
    <property type="match status" value="1"/>
</dbReference>
<feature type="region of interest" description="Disordered" evidence="4">
    <location>
        <begin position="1"/>
        <end position="33"/>
    </location>
</feature>
<dbReference type="SMART" id="SM00345">
    <property type="entry name" value="HTH_GNTR"/>
    <property type="match status" value="1"/>
</dbReference>
<name>A0ABU2NUX8_9ACTN</name>
<evidence type="ECO:0000256" key="4">
    <source>
        <dbReference type="SAM" id="MobiDB-lite"/>
    </source>
</evidence>
<keyword evidence="2" id="KW-0238">DNA-binding</keyword>
<dbReference type="SUPFAM" id="SSF48008">
    <property type="entry name" value="GntR ligand-binding domain-like"/>
    <property type="match status" value="1"/>
</dbReference>
<organism evidence="6 7">
    <name type="scientific">Streptomyces hazeniae</name>
    <dbReference type="NCBI Taxonomy" id="3075538"/>
    <lineage>
        <taxon>Bacteria</taxon>
        <taxon>Bacillati</taxon>
        <taxon>Actinomycetota</taxon>
        <taxon>Actinomycetes</taxon>
        <taxon>Kitasatosporales</taxon>
        <taxon>Streptomycetaceae</taxon>
        <taxon>Streptomyces</taxon>
    </lineage>
</organism>
<evidence type="ECO:0000259" key="5">
    <source>
        <dbReference type="PROSITE" id="PS50949"/>
    </source>
</evidence>
<dbReference type="Gene3D" id="1.20.120.530">
    <property type="entry name" value="GntR ligand-binding domain-like"/>
    <property type="match status" value="1"/>
</dbReference>
<evidence type="ECO:0000256" key="1">
    <source>
        <dbReference type="ARBA" id="ARBA00023015"/>
    </source>
</evidence>
<dbReference type="InterPro" id="IPR036388">
    <property type="entry name" value="WH-like_DNA-bd_sf"/>
</dbReference>
<protein>
    <submittedName>
        <fullName evidence="6">GntR family transcriptional regulator</fullName>
    </submittedName>
</protein>
<dbReference type="RefSeq" id="WP_311674189.1">
    <property type="nucleotide sequence ID" value="NZ_JAVREQ010000014.1"/>
</dbReference>
<comment type="caution">
    <text evidence="6">The sequence shown here is derived from an EMBL/GenBank/DDBJ whole genome shotgun (WGS) entry which is preliminary data.</text>
</comment>
<dbReference type="PANTHER" id="PTHR43537:SF45">
    <property type="entry name" value="GNTR FAMILY REGULATORY PROTEIN"/>
    <property type="match status" value="1"/>
</dbReference>